<keyword evidence="2" id="KW-1185">Reference proteome</keyword>
<accession>A0A840HZ30</accession>
<reference evidence="1 2" key="1">
    <citation type="submission" date="2020-08" db="EMBL/GenBank/DDBJ databases">
        <title>Genomic Encyclopedia of Type Strains, Phase IV (KMG-IV): sequencing the most valuable type-strain genomes for metagenomic binning, comparative biology and taxonomic classification.</title>
        <authorList>
            <person name="Goeker M."/>
        </authorList>
    </citation>
    <scope>NUCLEOTIDE SEQUENCE [LARGE SCALE GENOMIC DNA]</scope>
    <source>
        <strain evidence="1 2">DSM 7465</strain>
    </source>
</reference>
<proteinExistence type="predicted"/>
<dbReference type="AlphaFoldDB" id="A0A840HZ30"/>
<gene>
    <name evidence="1" type="ORF">HNQ99_003183</name>
</gene>
<dbReference type="Proteomes" id="UP000575068">
    <property type="component" value="Unassembled WGS sequence"/>
</dbReference>
<evidence type="ECO:0000313" key="2">
    <source>
        <dbReference type="Proteomes" id="UP000575068"/>
    </source>
</evidence>
<name>A0A840HZ30_9SPHN</name>
<protein>
    <submittedName>
        <fullName evidence="1">Uncharacterized protein</fullName>
    </submittedName>
</protein>
<organism evidence="1 2">
    <name type="scientific">Rhizorhapis suberifaciens</name>
    <name type="common">corky root of lettuce</name>
    <dbReference type="NCBI Taxonomy" id="13656"/>
    <lineage>
        <taxon>Bacteria</taxon>
        <taxon>Pseudomonadati</taxon>
        <taxon>Pseudomonadota</taxon>
        <taxon>Alphaproteobacteria</taxon>
        <taxon>Sphingomonadales</taxon>
        <taxon>Sphingomonadaceae</taxon>
        <taxon>Rhizorhapis</taxon>
    </lineage>
</organism>
<evidence type="ECO:0000313" key="1">
    <source>
        <dbReference type="EMBL" id="MBB4642847.1"/>
    </source>
</evidence>
<comment type="caution">
    <text evidence="1">The sequence shown here is derived from an EMBL/GenBank/DDBJ whole genome shotgun (WGS) entry which is preliminary data.</text>
</comment>
<dbReference type="EMBL" id="JACHOV010000016">
    <property type="protein sequence ID" value="MBB4642847.1"/>
    <property type="molecule type" value="Genomic_DNA"/>
</dbReference>
<sequence>MFDPLRSDYEPDVLWLFRIVPKPFIHWPEMRIGI</sequence>